<comment type="caution">
    <text evidence="1">The sequence shown here is derived from an EMBL/GenBank/DDBJ whole genome shotgun (WGS) entry which is preliminary data.</text>
</comment>
<sequence>MKITRKTTSLHFLLCLMIPPIWVLPSLDGYLPMTAPKGPLIF</sequence>
<dbReference type="AlphaFoldDB" id="A0A2P5EEY3"/>
<name>A0A2P5EEY3_TREOI</name>
<dbReference type="InParanoid" id="A0A2P5EEY3"/>
<reference evidence="2" key="1">
    <citation type="submission" date="2016-06" db="EMBL/GenBank/DDBJ databases">
        <title>Parallel loss of symbiosis genes in relatives of nitrogen-fixing non-legume Parasponia.</title>
        <authorList>
            <person name="Van Velzen R."/>
            <person name="Holmer R."/>
            <person name="Bu F."/>
            <person name="Rutten L."/>
            <person name="Van Zeijl A."/>
            <person name="Liu W."/>
            <person name="Santuari L."/>
            <person name="Cao Q."/>
            <person name="Sharma T."/>
            <person name="Shen D."/>
            <person name="Roswanjaya Y."/>
            <person name="Wardhani T."/>
            <person name="Kalhor M.S."/>
            <person name="Jansen J."/>
            <person name="Van den Hoogen J."/>
            <person name="Gungor B."/>
            <person name="Hartog M."/>
            <person name="Hontelez J."/>
            <person name="Verver J."/>
            <person name="Yang W.-C."/>
            <person name="Schijlen E."/>
            <person name="Repin R."/>
            <person name="Schilthuizen M."/>
            <person name="Schranz E."/>
            <person name="Heidstra R."/>
            <person name="Miyata K."/>
            <person name="Fedorova E."/>
            <person name="Kohlen W."/>
            <person name="Bisseling T."/>
            <person name="Smit S."/>
            <person name="Geurts R."/>
        </authorList>
    </citation>
    <scope>NUCLEOTIDE SEQUENCE [LARGE SCALE GENOMIC DNA]</scope>
    <source>
        <strain evidence="2">cv. RG33-2</strain>
    </source>
</reference>
<proteinExistence type="predicted"/>
<organism evidence="1 2">
    <name type="scientific">Trema orientale</name>
    <name type="common">Charcoal tree</name>
    <name type="synonym">Celtis orientalis</name>
    <dbReference type="NCBI Taxonomy" id="63057"/>
    <lineage>
        <taxon>Eukaryota</taxon>
        <taxon>Viridiplantae</taxon>
        <taxon>Streptophyta</taxon>
        <taxon>Embryophyta</taxon>
        <taxon>Tracheophyta</taxon>
        <taxon>Spermatophyta</taxon>
        <taxon>Magnoliopsida</taxon>
        <taxon>eudicotyledons</taxon>
        <taxon>Gunneridae</taxon>
        <taxon>Pentapetalae</taxon>
        <taxon>rosids</taxon>
        <taxon>fabids</taxon>
        <taxon>Rosales</taxon>
        <taxon>Cannabaceae</taxon>
        <taxon>Trema</taxon>
    </lineage>
</organism>
<dbReference type="Proteomes" id="UP000237000">
    <property type="component" value="Unassembled WGS sequence"/>
</dbReference>
<protein>
    <submittedName>
        <fullName evidence="1">Uncharacterized protein</fullName>
    </submittedName>
</protein>
<accession>A0A2P5EEY3</accession>
<keyword evidence="2" id="KW-1185">Reference proteome</keyword>
<dbReference type="EMBL" id="JXTC01000168">
    <property type="protein sequence ID" value="PON84107.1"/>
    <property type="molecule type" value="Genomic_DNA"/>
</dbReference>
<gene>
    <name evidence="1" type="ORF">TorRG33x02_201170</name>
</gene>
<evidence type="ECO:0000313" key="1">
    <source>
        <dbReference type="EMBL" id="PON84107.1"/>
    </source>
</evidence>
<evidence type="ECO:0000313" key="2">
    <source>
        <dbReference type="Proteomes" id="UP000237000"/>
    </source>
</evidence>